<dbReference type="InterPro" id="IPR050355">
    <property type="entry name" value="RCF1"/>
</dbReference>
<evidence type="ECO:0000256" key="2">
    <source>
        <dbReference type="ARBA" id="ARBA00022692"/>
    </source>
</evidence>
<organism evidence="7 8">
    <name type="scientific">Hymenochirus boettgeri</name>
    <name type="common">Congo dwarf clawed frog</name>
    <dbReference type="NCBI Taxonomy" id="247094"/>
    <lineage>
        <taxon>Eukaryota</taxon>
        <taxon>Metazoa</taxon>
        <taxon>Chordata</taxon>
        <taxon>Craniata</taxon>
        <taxon>Vertebrata</taxon>
        <taxon>Euteleostomi</taxon>
        <taxon>Amphibia</taxon>
        <taxon>Batrachia</taxon>
        <taxon>Anura</taxon>
        <taxon>Pipoidea</taxon>
        <taxon>Pipidae</taxon>
        <taxon>Pipinae</taxon>
        <taxon>Hymenochirus</taxon>
    </lineage>
</organism>
<keyword evidence="2 5" id="KW-0812">Transmembrane</keyword>
<evidence type="ECO:0000313" key="8">
    <source>
        <dbReference type="Proteomes" id="UP000812440"/>
    </source>
</evidence>
<gene>
    <name evidence="7" type="ORF">GDO86_005543</name>
</gene>
<dbReference type="Gene3D" id="6.10.140.1320">
    <property type="match status" value="1"/>
</dbReference>
<feature type="transmembrane region" description="Helical" evidence="5">
    <location>
        <begin position="71"/>
        <end position="90"/>
    </location>
</feature>
<comment type="caution">
    <text evidence="7">The sequence shown here is derived from an EMBL/GenBank/DDBJ whole genome shotgun (WGS) entry which is preliminary data.</text>
</comment>
<dbReference type="PANTHER" id="PTHR12297">
    <property type="entry name" value="HYPOXIA-INDUCBILE GENE 1 HIG1 -RELATED"/>
    <property type="match status" value="1"/>
</dbReference>
<protein>
    <recommendedName>
        <fullName evidence="6">HIG1 domain-containing protein</fullName>
    </recommendedName>
</protein>
<dbReference type="Pfam" id="PF04588">
    <property type="entry name" value="HIG_1_N"/>
    <property type="match status" value="1"/>
</dbReference>
<dbReference type="GO" id="GO:0031966">
    <property type="term" value="C:mitochondrial membrane"/>
    <property type="evidence" value="ECO:0007669"/>
    <property type="project" value="UniProtKB-SubCell"/>
</dbReference>
<dbReference type="InterPro" id="IPR007667">
    <property type="entry name" value="Hypoxia_induced_domain"/>
</dbReference>
<name>A0A8T2J7Q7_9PIPI</name>
<keyword evidence="3 5" id="KW-1133">Transmembrane helix</keyword>
<dbReference type="OrthoDB" id="6604018at2759"/>
<evidence type="ECO:0000256" key="5">
    <source>
        <dbReference type="SAM" id="Phobius"/>
    </source>
</evidence>
<dbReference type="AlphaFoldDB" id="A0A8T2J7Q7"/>
<dbReference type="Proteomes" id="UP000812440">
    <property type="component" value="Chromosome 3"/>
</dbReference>
<feature type="transmembrane region" description="Helical" evidence="5">
    <location>
        <begin position="36"/>
        <end position="55"/>
    </location>
</feature>
<feature type="domain" description="HIG1" evidence="6">
    <location>
        <begin position="8"/>
        <end position="97"/>
    </location>
</feature>
<evidence type="ECO:0000313" key="7">
    <source>
        <dbReference type="EMBL" id="KAG8439360.1"/>
    </source>
</evidence>
<reference evidence="7" key="1">
    <citation type="thesis" date="2020" institute="ProQuest LLC" country="789 East Eisenhower Parkway, Ann Arbor, MI, USA">
        <title>Comparative Genomics and Chromosome Evolution.</title>
        <authorList>
            <person name="Mudd A.B."/>
        </authorList>
    </citation>
    <scope>NUCLEOTIDE SEQUENCE</scope>
    <source>
        <strain evidence="7">Female2</strain>
        <tissue evidence="7">Blood</tissue>
    </source>
</reference>
<dbReference type="GO" id="GO:0097250">
    <property type="term" value="P:mitochondrial respirasome assembly"/>
    <property type="evidence" value="ECO:0007669"/>
    <property type="project" value="TreeGrafter"/>
</dbReference>
<evidence type="ECO:0000256" key="4">
    <source>
        <dbReference type="ARBA" id="ARBA00023136"/>
    </source>
</evidence>
<dbReference type="EMBL" id="JAACNH010000006">
    <property type="protein sequence ID" value="KAG8439360.1"/>
    <property type="molecule type" value="Genomic_DNA"/>
</dbReference>
<evidence type="ECO:0000259" key="6">
    <source>
        <dbReference type="PROSITE" id="PS51503"/>
    </source>
</evidence>
<evidence type="ECO:0000256" key="1">
    <source>
        <dbReference type="ARBA" id="ARBA00004325"/>
    </source>
</evidence>
<comment type="subcellular location">
    <subcellularLocation>
        <location evidence="1">Mitochondrion membrane</location>
    </subcellularLocation>
</comment>
<evidence type="ECO:0000256" key="3">
    <source>
        <dbReference type="ARBA" id="ARBA00022989"/>
    </source>
</evidence>
<dbReference type="PANTHER" id="PTHR12297:SF18">
    <property type="entry name" value="HIG1 DOMAIN FAMILY MEMBER 2A"/>
    <property type="match status" value="1"/>
</dbReference>
<proteinExistence type="predicted"/>
<dbReference type="PROSITE" id="PS51503">
    <property type="entry name" value="HIG1"/>
    <property type="match status" value="1"/>
</dbReference>
<sequence>MAQPERPVIDGFVPSKPPSNEGFKNKFLRKMQENPFVPIGCLATAGALTYGLISFKQGKTQQSQLLMRTRIIAQGFTVAAIMVGVVMTAMKPRTGPQ</sequence>
<keyword evidence="4 5" id="KW-0472">Membrane</keyword>
<keyword evidence="8" id="KW-1185">Reference proteome</keyword>
<accession>A0A8T2J7Q7</accession>